<protein>
    <submittedName>
        <fullName evidence="2">Uncharacterized protein</fullName>
    </submittedName>
</protein>
<keyword evidence="1" id="KW-0472">Membrane</keyword>
<name>A0A545TCL2_9GAMM</name>
<organism evidence="2 3">
    <name type="scientific">Aliikangiella marina</name>
    <dbReference type="NCBI Taxonomy" id="1712262"/>
    <lineage>
        <taxon>Bacteria</taxon>
        <taxon>Pseudomonadati</taxon>
        <taxon>Pseudomonadota</taxon>
        <taxon>Gammaproteobacteria</taxon>
        <taxon>Oceanospirillales</taxon>
        <taxon>Pleioneaceae</taxon>
        <taxon>Aliikangiella</taxon>
    </lineage>
</organism>
<keyword evidence="1" id="KW-0812">Transmembrane</keyword>
<dbReference type="AlphaFoldDB" id="A0A545TCL2"/>
<feature type="transmembrane region" description="Helical" evidence="1">
    <location>
        <begin position="50"/>
        <end position="71"/>
    </location>
</feature>
<reference evidence="2 3" key="1">
    <citation type="submission" date="2019-06" db="EMBL/GenBank/DDBJ databases">
        <title>Draft genome of Aliikangiella marina GYP-15.</title>
        <authorList>
            <person name="Wang G."/>
        </authorList>
    </citation>
    <scope>NUCLEOTIDE SEQUENCE [LARGE SCALE GENOMIC DNA]</scope>
    <source>
        <strain evidence="2 3">GYP-15</strain>
    </source>
</reference>
<proteinExistence type="predicted"/>
<dbReference type="OrthoDB" id="282116at2"/>
<evidence type="ECO:0000313" key="3">
    <source>
        <dbReference type="Proteomes" id="UP000317839"/>
    </source>
</evidence>
<comment type="caution">
    <text evidence="2">The sequence shown here is derived from an EMBL/GenBank/DDBJ whole genome shotgun (WGS) entry which is preliminary data.</text>
</comment>
<evidence type="ECO:0000256" key="1">
    <source>
        <dbReference type="SAM" id="Phobius"/>
    </source>
</evidence>
<gene>
    <name evidence="2" type="ORF">FLL45_08205</name>
</gene>
<keyword evidence="3" id="KW-1185">Reference proteome</keyword>
<dbReference type="RefSeq" id="WP_142941549.1">
    <property type="nucleotide sequence ID" value="NZ_VIKR01000002.1"/>
</dbReference>
<sequence length="94" mass="10710">MSNPNTDDHWLVRPKTIRYLWYILYGVLALTVLAQIFIKVKGYVGVDGWFGFGAIFGFASCLAMVLFAKLLGMFLKRDEEYYKEDETTEGGDNA</sequence>
<accession>A0A545TCL2</accession>
<dbReference type="Proteomes" id="UP000317839">
    <property type="component" value="Unassembled WGS sequence"/>
</dbReference>
<keyword evidence="1" id="KW-1133">Transmembrane helix</keyword>
<feature type="transmembrane region" description="Helical" evidence="1">
    <location>
        <begin position="19"/>
        <end position="38"/>
    </location>
</feature>
<dbReference type="EMBL" id="VIKR01000002">
    <property type="protein sequence ID" value="TQV74931.1"/>
    <property type="molecule type" value="Genomic_DNA"/>
</dbReference>
<evidence type="ECO:0000313" key="2">
    <source>
        <dbReference type="EMBL" id="TQV74931.1"/>
    </source>
</evidence>